<keyword evidence="2" id="KW-0808">Transferase</keyword>
<evidence type="ECO:0000259" key="1">
    <source>
        <dbReference type="PROSITE" id="PS51186"/>
    </source>
</evidence>
<dbReference type="InterPro" id="IPR052523">
    <property type="entry name" value="Trichothecene_AcTrans"/>
</dbReference>
<dbReference type="Proteomes" id="UP000567885">
    <property type="component" value="Unassembled WGS sequence"/>
</dbReference>
<organism evidence="2 3">
    <name type="scientific">Fusarium heterosporum</name>
    <dbReference type="NCBI Taxonomy" id="42747"/>
    <lineage>
        <taxon>Eukaryota</taxon>
        <taxon>Fungi</taxon>
        <taxon>Dikarya</taxon>
        <taxon>Ascomycota</taxon>
        <taxon>Pezizomycotina</taxon>
        <taxon>Sordariomycetes</taxon>
        <taxon>Hypocreomycetidae</taxon>
        <taxon>Hypocreales</taxon>
        <taxon>Nectriaceae</taxon>
        <taxon>Fusarium</taxon>
        <taxon>Fusarium heterosporum species complex</taxon>
    </lineage>
</organism>
<dbReference type="SUPFAM" id="SSF55729">
    <property type="entry name" value="Acyl-CoA N-acyltransferases (Nat)"/>
    <property type="match status" value="1"/>
</dbReference>
<proteinExistence type="predicted"/>
<name>A0A8H5TDB5_FUSHE</name>
<reference evidence="2 3" key="1">
    <citation type="submission" date="2020-05" db="EMBL/GenBank/DDBJ databases">
        <title>Identification and distribution of gene clusters putatively required for synthesis of sphingolipid metabolism inhibitors in phylogenetically diverse species of the filamentous fungus Fusarium.</title>
        <authorList>
            <person name="Kim H.-S."/>
            <person name="Busman M."/>
            <person name="Brown D.W."/>
            <person name="Divon H."/>
            <person name="Uhlig S."/>
            <person name="Proctor R.H."/>
        </authorList>
    </citation>
    <scope>NUCLEOTIDE SEQUENCE [LARGE SCALE GENOMIC DNA]</scope>
    <source>
        <strain evidence="2 3">NRRL 20693</strain>
    </source>
</reference>
<gene>
    <name evidence="2" type="ORF">FHETE_6192</name>
</gene>
<dbReference type="AlphaFoldDB" id="A0A8H5TDB5"/>
<accession>A0A8H5TDB5</accession>
<evidence type="ECO:0000313" key="2">
    <source>
        <dbReference type="EMBL" id="KAF5666517.1"/>
    </source>
</evidence>
<dbReference type="CDD" id="cd04301">
    <property type="entry name" value="NAT_SF"/>
    <property type="match status" value="1"/>
</dbReference>
<dbReference type="InterPro" id="IPR016181">
    <property type="entry name" value="Acyl_CoA_acyltransferase"/>
</dbReference>
<dbReference type="EMBL" id="JAAGWQ010000108">
    <property type="protein sequence ID" value="KAF5666517.1"/>
    <property type="molecule type" value="Genomic_DNA"/>
</dbReference>
<dbReference type="PROSITE" id="PS51186">
    <property type="entry name" value="GNAT"/>
    <property type="match status" value="1"/>
</dbReference>
<dbReference type="OrthoDB" id="61113at2759"/>
<dbReference type="PANTHER" id="PTHR42791">
    <property type="entry name" value="GNAT FAMILY ACETYLTRANSFERASE"/>
    <property type="match status" value="1"/>
</dbReference>
<dbReference type="Gene3D" id="3.40.630.30">
    <property type="match status" value="1"/>
</dbReference>
<sequence length="227" mass="26494">MTAYELQSPCRVEDGYYIALSKVSAFFEESWWRLSWTDRTRESLVQSIADRSPKNLLTDREVRRHQKVVHLETGDIVGYARWIMPKSHKDHWLNAQTPDVSDEQKEVFAKRHAETEWNPRTENDKFDEHIEAWREKHKNENSVELHYVGVRPDHQHKGVASILVKSGLEEVDKLGLDVMVVAMGRRGLGLYRKHGFEVLEEKSESMIALGVDELYETFYLVRKAGTQ</sequence>
<keyword evidence="3" id="KW-1185">Reference proteome</keyword>
<evidence type="ECO:0000313" key="3">
    <source>
        <dbReference type="Proteomes" id="UP000567885"/>
    </source>
</evidence>
<feature type="domain" description="N-acetyltransferase" evidence="1">
    <location>
        <begin position="137"/>
        <end position="221"/>
    </location>
</feature>
<dbReference type="Pfam" id="PF00583">
    <property type="entry name" value="Acetyltransf_1"/>
    <property type="match status" value="1"/>
</dbReference>
<dbReference type="InterPro" id="IPR000182">
    <property type="entry name" value="GNAT_dom"/>
</dbReference>
<dbReference type="PANTHER" id="PTHR42791:SF2">
    <property type="entry name" value="N-ACETYLTRANSFERASE DOMAIN-CONTAINING PROTEIN"/>
    <property type="match status" value="1"/>
</dbReference>
<dbReference type="GO" id="GO:0016747">
    <property type="term" value="F:acyltransferase activity, transferring groups other than amino-acyl groups"/>
    <property type="evidence" value="ECO:0007669"/>
    <property type="project" value="InterPro"/>
</dbReference>
<protein>
    <submittedName>
        <fullName evidence="2">Acetyltransferase (GNAT) family domain-containing protein</fullName>
    </submittedName>
</protein>
<comment type="caution">
    <text evidence="2">The sequence shown here is derived from an EMBL/GenBank/DDBJ whole genome shotgun (WGS) entry which is preliminary data.</text>
</comment>